<evidence type="ECO:0000256" key="4">
    <source>
        <dbReference type="ARBA" id="ARBA00022692"/>
    </source>
</evidence>
<dbReference type="EMBL" id="JBHUNA010000001">
    <property type="protein sequence ID" value="MFD2759554.1"/>
    <property type="molecule type" value="Genomic_DNA"/>
</dbReference>
<proteinExistence type="inferred from homology"/>
<feature type="transmembrane region" description="Helical" evidence="8">
    <location>
        <begin position="36"/>
        <end position="52"/>
    </location>
</feature>
<keyword evidence="6 8" id="KW-1133">Transmembrane helix</keyword>
<gene>
    <name evidence="9" type="primary">mreD</name>
    <name evidence="9" type="ORF">ACFSUO_00940</name>
</gene>
<evidence type="ECO:0000256" key="1">
    <source>
        <dbReference type="ARBA" id="ARBA00004651"/>
    </source>
</evidence>
<feature type="transmembrane region" description="Helical" evidence="8">
    <location>
        <begin position="104"/>
        <end position="127"/>
    </location>
</feature>
<evidence type="ECO:0000313" key="10">
    <source>
        <dbReference type="Proteomes" id="UP001597502"/>
    </source>
</evidence>
<name>A0ABW5V1A6_9BACI</name>
<sequence length="180" mass="20282">MSRIVIPFLLFLLLVLEGVALDLLPFSLVESDVQLVPHWVLVFLILKIIFFDREDTYASVIHGFIFGFLIDVVYTGVLGVYMFSYALVVYLIHGLAKVLHANFFAAMLLSITGVALTDVFINIIFSVAGISEVVWSDYLIFRMLPTALANGLFLLLLYPLLASRFVKWKEERFSGGSGYF</sequence>
<evidence type="ECO:0000256" key="6">
    <source>
        <dbReference type="ARBA" id="ARBA00022989"/>
    </source>
</evidence>
<reference evidence="10" key="1">
    <citation type="journal article" date="2019" name="Int. J. Syst. Evol. Microbiol.">
        <title>The Global Catalogue of Microorganisms (GCM) 10K type strain sequencing project: providing services to taxonomists for standard genome sequencing and annotation.</title>
        <authorList>
            <consortium name="The Broad Institute Genomics Platform"/>
            <consortium name="The Broad Institute Genome Sequencing Center for Infectious Disease"/>
            <person name="Wu L."/>
            <person name="Ma J."/>
        </authorList>
    </citation>
    <scope>NUCLEOTIDE SEQUENCE [LARGE SCALE GENOMIC DNA]</scope>
    <source>
        <strain evidence="10">TISTR 1535</strain>
    </source>
</reference>
<organism evidence="9 10">
    <name type="scientific">Lentibacillus juripiscarius</name>
    <dbReference type="NCBI Taxonomy" id="257446"/>
    <lineage>
        <taxon>Bacteria</taxon>
        <taxon>Bacillati</taxon>
        <taxon>Bacillota</taxon>
        <taxon>Bacilli</taxon>
        <taxon>Bacillales</taxon>
        <taxon>Bacillaceae</taxon>
        <taxon>Lentibacillus</taxon>
    </lineage>
</organism>
<keyword evidence="7 8" id="KW-0472">Membrane</keyword>
<feature type="transmembrane region" description="Helical" evidence="8">
    <location>
        <begin position="139"/>
        <end position="161"/>
    </location>
</feature>
<evidence type="ECO:0000256" key="7">
    <source>
        <dbReference type="ARBA" id="ARBA00023136"/>
    </source>
</evidence>
<comment type="subcellular location">
    <subcellularLocation>
        <location evidence="1">Cell membrane</location>
        <topology evidence="1">Multi-pass membrane protein</topology>
    </subcellularLocation>
</comment>
<evidence type="ECO:0000256" key="8">
    <source>
        <dbReference type="SAM" id="Phobius"/>
    </source>
</evidence>
<evidence type="ECO:0000256" key="5">
    <source>
        <dbReference type="ARBA" id="ARBA00022960"/>
    </source>
</evidence>
<protein>
    <submittedName>
        <fullName evidence="9">Rod shape-determining protein MreD</fullName>
    </submittedName>
</protein>
<evidence type="ECO:0000256" key="3">
    <source>
        <dbReference type="ARBA" id="ARBA00022475"/>
    </source>
</evidence>
<keyword evidence="3" id="KW-1003">Cell membrane</keyword>
<dbReference type="RefSeq" id="WP_382390140.1">
    <property type="nucleotide sequence ID" value="NZ_JBHUNA010000001.1"/>
</dbReference>
<keyword evidence="4 8" id="KW-0812">Transmembrane</keyword>
<evidence type="ECO:0000313" key="9">
    <source>
        <dbReference type="EMBL" id="MFD2759554.1"/>
    </source>
</evidence>
<feature type="transmembrane region" description="Helical" evidence="8">
    <location>
        <begin position="64"/>
        <end position="92"/>
    </location>
</feature>
<accession>A0ABW5V1A6</accession>
<keyword evidence="5" id="KW-0133">Cell shape</keyword>
<evidence type="ECO:0000256" key="2">
    <source>
        <dbReference type="ARBA" id="ARBA00007776"/>
    </source>
</evidence>
<dbReference type="InterPro" id="IPR007227">
    <property type="entry name" value="Cell_shape_determining_MreD"/>
</dbReference>
<dbReference type="NCBIfam" id="TIGR03426">
    <property type="entry name" value="shape_MreD"/>
    <property type="match status" value="1"/>
</dbReference>
<dbReference type="Proteomes" id="UP001597502">
    <property type="component" value="Unassembled WGS sequence"/>
</dbReference>
<comment type="caution">
    <text evidence="9">The sequence shown here is derived from an EMBL/GenBank/DDBJ whole genome shotgun (WGS) entry which is preliminary data.</text>
</comment>
<comment type="similarity">
    <text evidence="2">Belongs to the MreD family.</text>
</comment>
<keyword evidence="10" id="KW-1185">Reference proteome</keyword>
<dbReference type="Pfam" id="PF04093">
    <property type="entry name" value="MreD"/>
    <property type="match status" value="1"/>
</dbReference>